<organism evidence="2 3">
    <name type="scientific">Nocardia terpenica</name>
    <dbReference type="NCBI Taxonomy" id="455432"/>
    <lineage>
        <taxon>Bacteria</taxon>
        <taxon>Bacillati</taxon>
        <taxon>Actinomycetota</taxon>
        <taxon>Actinomycetes</taxon>
        <taxon>Mycobacteriales</taxon>
        <taxon>Nocardiaceae</taxon>
        <taxon>Nocardia</taxon>
    </lineage>
</organism>
<dbReference type="EMBL" id="CP023778">
    <property type="protein sequence ID" value="ATL70518.1"/>
    <property type="molecule type" value="Genomic_DNA"/>
</dbReference>
<dbReference type="GeneID" id="88362358"/>
<accession>A0A291RTE2</accession>
<sequence length="71" mass="8117">MTAYQAYQRDDRVLRERARTRGGINRRSFDAAVGRAESTLAGWSNWLPYNAFGLIAVLCLLGVRPRLAEYR</sequence>
<keyword evidence="1" id="KW-0812">Transmembrane</keyword>
<feature type="transmembrane region" description="Helical" evidence="1">
    <location>
        <begin position="46"/>
        <end position="63"/>
    </location>
</feature>
<name>A0A291RTE2_9NOCA</name>
<gene>
    <name evidence="2" type="ORF">CRH09_34400</name>
</gene>
<protein>
    <submittedName>
        <fullName evidence="2">Uncharacterized protein</fullName>
    </submittedName>
</protein>
<keyword evidence="1" id="KW-0472">Membrane</keyword>
<keyword evidence="1" id="KW-1133">Transmembrane helix</keyword>
<proteinExistence type="predicted"/>
<evidence type="ECO:0000313" key="3">
    <source>
        <dbReference type="Proteomes" id="UP000221961"/>
    </source>
</evidence>
<evidence type="ECO:0000313" key="2">
    <source>
        <dbReference type="EMBL" id="ATL70518.1"/>
    </source>
</evidence>
<dbReference type="Proteomes" id="UP000221961">
    <property type="component" value="Chromosome"/>
</dbReference>
<dbReference type="RefSeq" id="WP_098697487.1">
    <property type="nucleotide sequence ID" value="NZ_CP023778.1"/>
</dbReference>
<reference evidence="2 3" key="1">
    <citation type="submission" date="2017-10" db="EMBL/GenBank/DDBJ databases">
        <title>Comparative genomics between pathogenic Norcardia.</title>
        <authorList>
            <person name="Zeng L."/>
        </authorList>
    </citation>
    <scope>NUCLEOTIDE SEQUENCE [LARGE SCALE GENOMIC DNA]</scope>
    <source>
        <strain evidence="2 3">NC_YFY_NT001</strain>
    </source>
</reference>
<evidence type="ECO:0000256" key="1">
    <source>
        <dbReference type="SAM" id="Phobius"/>
    </source>
</evidence>
<dbReference type="KEGG" id="ntp:CRH09_34400"/>
<dbReference type="AlphaFoldDB" id="A0A291RTE2"/>